<dbReference type="OrthoDB" id="9806350at2"/>
<dbReference type="InterPro" id="IPR013813">
    <property type="entry name" value="Endoribo_LPSP/chorism_mut-like"/>
</dbReference>
<dbReference type="RefSeq" id="WP_097130750.1">
    <property type="nucleotide sequence ID" value="NZ_OCNH01000007.1"/>
</dbReference>
<dbReference type="Gene3D" id="3.30.1330.40">
    <property type="entry name" value="RutC-like"/>
    <property type="match status" value="1"/>
</dbReference>
<dbReference type="Proteomes" id="UP000219452">
    <property type="component" value="Unassembled WGS sequence"/>
</dbReference>
<feature type="domain" description="Endoribonuclease L-PSP/chorismate mutase-like" evidence="1">
    <location>
        <begin position="10"/>
        <end position="143"/>
    </location>
</feature>
<dbReference type="CDD" id="cd02199">
    <property type="entry name" value="YjgF_YER057c_UK114_like_1"/>
    <property type="match status" value="1"/>
</dbReference>
<evidence type="ECO:0000313" key="2">
    <source>
        <dbReference type="EMBL" id="SOD97463.1"/>
    </source>
</evidence>
<dbReference type="AlphaFoldDB" id="A0A286GPK3"/>
<dbReference type="Pfam" id="PF14588">
    <property type="entry name" value="YjgF_endoribonc"/>
    <property type="match status" value="1"/>
</dbReference>
<dbReference type="EMBL" id="OCNH01000007">
    <property type="protein sequence ID" value="SOD97463.1"/>
    <property type="molecule type" value="Genomic_DNA"/>
</dbReference>
<name>A0A286GPK3_9BACT</name>
<accession>A0A286GPK3</accession>
<evidence type="ECO:0000313" key="3">
    <source>
        <dbReference type="Proteomes" id="UP000219452"/>
    </source>
</evidence>
<evidence type="ECO:0000259" key="1">
    <source>
        <dbReference type="Pfam" id="PF14588"/>
    </source>
</evidence>
<dbReference type="PANTHER" id="PTHR43760:SF1">
    <property type="entry name" value="ENDORIBONUCLEASE L-PSP_CHORISMATE MUTASE-LIKE DOMAIN-CONTAINING PROTEIN"/>
    <property type="match status" value="1"/>
</dbReference>
<dbReference type="PANTHER" id="PTHR43760">
    <property type="entry name" value="ENDORIBONUCLEASE-RELATED"/>
    <property type="match status" value="1"/>
</dbReference>
<dbReference type="SUPFAM" id="SSF55298">
    <property type="entry name" value="YjgF-like"/>
    <property type="match status" value="1"/>
</dbReference>
<organism evidence="2 3">
    <name type="scientific">Spirosoma fluviale</name>
    <dbReference type="NCBI Taxonomy" id="1597977"/>
    <lineage>
        <taxon>Bacteria</taxon>
        <taxon>Pseudomonadati</taxon>
        <taxon>Bacteroidota</taxon>
        <taxon>Cytophagia</taxon>
        <taxon>Cytophagales</taxon>
        <taxon>Cytophagaceae</taxon>
        <taxon>Spirosoma</taxon>
    </lineage>
</organism>
<keyword evidence="3" id="KW-1185">Reference proteome</keyword>
<gene>
    <name evidence="2" type="ORF">SAMN06269250_5790</name>
</gene>
<dbReference type="InterPro" id="IPR035959">
    <property type="entry name" value="RutC-like_sf"/>
</dbReference>
<proteinExistence type="predicted"/>
<protein>
    <submittedName>
        <fullName evidence="2">Enamine deaminase RidA, house cleaning of reactive enamine intermediates, YjgF/YER057c/UK114 family</fullName>
    </submittedName>
</protein>
<sequence length="158" mass="17067">MSYEKKFLDLGHEIPPVVPSVPAGYNFVLHRQIGEMLYVSGYGPFWGADVPVEYTGKIGQTLTPIQGYNAARLTGINLLLIVRQAIQSLDNVVQIVAVEGLVNCTDDFTDQPAVINGCSDLLVSIFGDHGRHTRIASGSNALALGICVEITLTVQVRL</sequence>
<reference evidence="3" key="1">
    <citation type="submission" date="2017-09" db="EMBL/GenBank/DDBJ databases">
        <authorList>
            <person name="Varghese N."/>
            <person name="Submissions S."/>
        </authorList>
    </citation>
    <scope>NUCLEOTIDE SEQUENCE [LARGE SCALE GENOMIC DNA]</scope>
    <source>
        <strain evidence="3">DSM 29961</strain>
    </source>
</reference>